<dbReference type="InterPro" id="IPR001509">
    <property type="entry name" value="Epimerase_deHydtase"/>
</dbReference>
<dbReference type="PANTHER" id="PTHR43000">
    <property type="entry name" value="DTDP-D-GLUCOSE 4,6-DEHYDRATASE-RELATED"/>
    <property type="match status" value="1"/>
</dbReference>
<dbReference type="CDD" id="cd08946">
    <property type="entry name" value="SDR_e"/>
    <property type="match status" value="1"/>
</dbReference>
<proteinExistence type="inferred from homology"/>
<protein>
    <submittedName>
        <fullName evidence="3">NAD(P)-dependent oxidoreductase</fullName>
    </submittedName>
</protein>
<evidence type="ECO:0000313" key="3">
    <source>
        <dbReference type="EMBL" id="RXS66839.1"/>
    </source>
</evidence>
<dbReference type="EMBL" id="SDIF01000032">
    <property type="protein sequence ID" value="RXS66839.1"/>
    <property type="molecule type" value="Genomic_DNA"/>
</dbReference>
<name>A0A4Q1R4A6_9ACTN</name>
<reference evidence="3 4" key="1">
    <citation type="submission" date="2019-01" db="EMBL/GenBank/DDBJ databases">
        <title>Draft genome sequences of the type strain Streptomyces sioyaensis DSM 40032 and its novel strain, TM32, a thermotolerant antibiotics-producing actinobacterium.</title>
        <authorList>
            <person name="Nakaew N."/>
            <person name="Lumyong S."/>
            <person name="Sloan W.T."/>
            <person name="Sungthong R."/>
        </authorList>
    </citation>
    <scope>NUCLEOTIDE SEQUENCE [LARGE SCALE GENOMIC DNA]</scope>
    <source>
        <strain evidence="3 4">DSM 40032</strain>
    </source>
</reference>
<feature type="domain" description="NAD-dependent epimerase/dehydratase" evidence="2">
    <location>
        <begin position="9"/>
        <end position="233"/>
    </location>
</feature>
<evidence type="ECO:0000259" key="2">
    <source>
        <dbReference type="Pfam" id="PF01370"/>
    </source>
</evidence>
<comment type="caution">
    <text evidence="3">The sequence shown here is derived from an EMBL/GenBank/DDBJ whole genome shotgun (WGS) entry which is preliminary data.</text>
</comment>
<evidence type="ECO:0000256" key="1">
    <source>
        <dbReference type="ARBA" id="ARBA00007637"/>
    </source>
</evidence>
<organism evidence="3 4">
    <name type="scientific">Streptomyces sioyaensis</name>
    <dbReference type="NCBI Taxonomy" id="67364"/>
    <lineage>
        <taxon>Bacteria</taxon>
        <taxon>Bacillati</taxon>
        <taxon>Actinomycetota</taxon>
        <taxon>Actinomycetes</taxon>
        <taxon>Kitasatosporales</taxon>
        <taxon>Streptomycetaceae</taxon>
        <taxon>Streptomyces</taxon>
    </lineage>
</organism>
<keyword evidence="4" id="KW-1185">Reference proteome</keyword>
<dbReference type="Pfam" id="PF01370">
    <property type="entry name" value="Epimerase"/>
    <property type="match status" value="1"/>
</dbReference>
<dbReference type="SUPFAM" id="SSF51735">
    <property type="entry name" value="NAD(P)-binding Rossmann-fold domains"/>
    <property type="match status" value="1"/>
</dbReference>
<dbReference type="Proteomes" id="UP000289482">
    <property type="component" value="Unassembled WGS sequence"/>
</dbReference>
<comment type="similarity">
    <text evidence="1">Belongs to the NAD(P)-dependent epimerase/dehydratase family.</text>
</comment>
<sequence length="315" mass="33534">MPSPGPVRVAVLGATGCMGRHLCAAFSAEGSEVVAIARRYAPQVAAHRFLSLDVAGSTSDELARVLTREAVDVVVNATLGWGDELHYTNVQLVERLLGALAKLPAPPRLVHLGTIHEYGPVPFGTSIHEDMAPAPENPYAKAKLTASRMVLDAARDGALDAVVLRLANTLGPHPALESFFGSLAVRLRGADAATGVELTIADARRDYVDVRDAVDAVVRAARIARADPLVNIGCGRAMDVRTLVGELVAAAGLPAETVREQRGEVRSRGADWIQVDISRAGRLLGWHPRFTIGESMRAMWETVCADQPLPARNLG</sequence>
<dbReference type="AlphaFoldDB" id="A0A4Q1R4A6"/>
<evidence type="ECO:0000313" key="4">
    <source>
        <dbReference type="Proteomes" id="UP000289482"/>
    </source>
</evidence>
<accession>A0A4Q1R4A6</accession>
<dbReference type="Gene3D" id="3.40.50.720">
    <property type="entry name" value="NAD(P)-binding Rossmann-like Domain"/>
    <property type="match status" value="1"/>
</dbReference>
<gene>
    <name evidence="3" type="ORF">EST54_14080</name>
</gene>
<dbReference type="InterPro" id="IPR036291">
    <property type="entry name" value="NAD(P)-bd_dom_sf"/>
</dbReference>